<evidence type="ECO:0000256" key="1">
    <source>
        <dbReference type="SAM" id="MobiDB-lite"/>
    </source>
</evidence>
<feature type="region of interest" description="Disordered" evidence="1">
    <location>
        <begin position="117"/>
        <end position="136"/>
    </location>
</feature>
<sequence>MLFPLYFHQITVEDPHILERSQVVCTGRGNQTVQIRNKVMHHKNRAIIQSEQNNTDQQHKSFIHYHVIGKDDGRNKRNGDQDQQLRQIVHSVPNKLHYHRQGDGQYYADDQVYLGSLTVPPKKSDDPQQKNARTGYSPIHMLCGKTKQ</sequence>
<evidence type="ECO:0000313" key="2">
    <source>
        <dbReference type="EMBL" id="MPN04842.1"/>
    </source>
</evidence>
<organism evidence="2">
    <name type="scientific">bioreactor metagenome</name>
    <dbReference type="NCBI Taxonomy" id="1076179"/>
    <lineage>
        <taxon>unclassified sequences</taxon>
        <taxon>metagenomes</taxon>
        <taxon>ecological metagenomes</taxon>
    </lineage>
</organism>
<dbReference type="AlphaFoldDB" id="A0A645EUE4"/>
<accession>A0A645EUE4</accession>
<reference evidence="2" key="1">
    <citation type="submission" date="2019-08" db="EMBL/GenBank/DDBJ databases">
        <authorList>
            <person name="Kucharzyk K."/>
            <person name="Murdoch R.W."/>
            <person name="Higgins S."/>
            <person name="Loffler F."/>
        </authorList>
    </citation>
    <scope>NUCLEOTIDE SEQUENCE</scope>
</reference>
<dbReference type="EMBL" id="VSSQ01050762">
    <property type="protein sequence ID" value="MPN04842.1"/>
    <property type="molecule type" value="Genomic_DNA"/>
</dbReference>
<proteinExistence type="predicted"/>
<comment type="caution">
    <text evidence="2">The sequence shown here is derived from an EMBL/GenBank/DDBJ whole genome shotgun (WGS) entry which is preliminary data.</text>
</comment>
<gene>
    <name evidence="2" type="ORF">SDC9_152090</name>
</gene>
<name>A0A645EUE4_9ZZZZ</name>
<protein>
    <submittedName>
        <fullName evidence="2">Uncharacterized protein</fullName>
    </submittedName>
</protein>